<dbReference type="KEGG" id="cdf:CD630_02440"/>
<evidence type="ECO:0000313" key="2">
    <source>
        <dbReference type="EMBL" id="CAJ67065.1"/>
    </source>
</evidence>
<protein>
    <submittedName>
        <fullName evidence="2">CDP-glycerol:Poly(Glycerophosphate) glycerophosphotransferase</fullName>
    </submittedName>
</protein>
<dbReference type="PhylomeDB" id="Q18CY0"/>
<keyword evidence="1" id="KW-1133">Transmembrane helix</keyword>
<dbReference type="GO" id="GO:0016020">
    <property type="term" value="C:membrane"/>
    <property type="evidence" value="ECO:0007669"/>
    <property type="project" value="InterPro"/>
</dbReference>
<dbReference type="BioCyc" id="PDIF272563:G12WB-347-MONOMER"/>
<evidence type="ECO:0000313" key="3">
    <source>
        <dbReference type="Proteomes" id="UP000001978"/>
    </source>
</evidence>
<name>Q18CY0_CLOD6</name>
<accession>Q18CY0</accession>
<keyword evidence="1" id="KW-0472">Membrane</keyword>
<dbReference type="GO" id="GO:0047355">
    <property type="term" value="F:CDP-glycerol glycerophosphotransferase activity"/>
    <property type="evidence" value="ECO:0007669"/>
    <property type="project" value="InterPro"/>
</dbReference>
<organism evidence="2 3">
    <name type="scientific">Clostridioides difficile (strain 630)</name>
    <name type="common">Peptoclostridium difficile</name>
    <dbReference type="NCBI Taxonomy" id="272563"/>
    <lineage>
        <taxon>Bacteria</taxon>
        <taxon>Bacillati</taxon>
        <taxon>Bacillota</taxon>
        <taxon>Clostridia</taxon>
        <taxon>Peptostreptococcales</taxon>
        <taxon>Peptostreptococcaceae</taxon>
        <taxon>Clostridioides</taxon>
    </lineage>
</organism>
<reference evidence="2 3" key="1">
    <citation type="journal article" date="2006" name="Nat. Genet.">
        <title>The multidrug-resistant human pathogen Clostridium difficile has a highly mobile, mosaic genome.</title>
        <authorList>
            <person name="Sebaihia M."/>
            <person name="Wren B.W."/>
            <person name="Mullany P."/>
            <person name="Fairweather N.F."/>
            <person name="Minton N."/>
            <person name="Stabler R."/>
            <person name="Thomson N.R."/>
            <person name="Roberts A.P."/>
            <person name="Cerdeno-Tarraga A.M."/>
            <person name="Wang H."/>
            <person name="Holden M.T.G."/>
            <person name="Wright A."/>
            <person name="Churcher C."/>
            <person name="Quail M.A."/>
            <person name="Baker S."/>
            <person name="Bason N."/>
            <person name="Brooks K."/>
            <person name="Chillingworth T."/>
            <person name="Cronin A."/>
            <person name="Davis P."/>
            <person name="Dowd L."/>
            <person name="Fraser A."/>
            <person name="Feltwell T."/>
            <person name="Hance Z."/>
            <person name="Holroyd S."/>
            <person name="Jagels K."/>
            <person name="Moule S."/>
            <person name="Mungall K."/>
            <person name="Price C."/>
            <person name="Rabbinowitsch R."/>
            <person name="Sharp S."/>
            <person name="Simmonds M."/>
            <person name="Steven K."/>
            <person name="Unwin L."/>
            <person name="Whithead S."/>
            <person name="Dupuy B."/>
            <person name="Dougan G."/>
            <person name="Barrell B.and.Parkhill.J."/>
        </authorList>
    </citation>
    <scope>NUCLEOTIDE SEQUENCE [LARGE SCALE GENOMIC DNA]</scope>
    <source>
        <strain evidence="2 3">630</strain>
    </source>
</reference>
<dbReference type="Gene3D" id="3.40.50.12580">
    <property type="match status" value="1"/>
</dbReference>
<dbReference type="AlphaFoldDB" id="Q18CY0"/>
<dbReference type="InterPro" id="IPR043148">
    <property type="entry name" value="TagF_C"/>
</dbReference>
<dbReference type="eggNOG" id="COG1887">
    <property type="taxonomic scope" value="Bacteria"/>
</dbReference>
<sequence length="494" mass="57599">MNLMNYNKKNEVLNLIQILIEGIDYIKNNNLSESIVNSSLEAINYMKKYINNSGRSNKNLLNLIDETYVKILRLSMYKNIRLIEDCELIISNLNYLSNIIENSLNKKTKIVFMPYNAKMWNSLESIWKSAVLDEQCDCYVVPIPYYKLIDTPNGITQIYTYEGNDFPEDVPVIHYDDFDLSKEKPDIIYVHNQYDDCNNATMVDSNYFSYNLKQYTNMLVYVAYGILGTYPVSFYLNFYELIASRNFDKVIVQSPAFEIIAECSGINKNQILTMGSPKFDSLIYNLKQKNINKNYESKLKGKIIFLWTTNLMKIPNGKDGVIDEIENVFDIIENSQEYGLIYRPHPLELEYVKSKVPECFNRYKTLLDSISIKNNIILDDSVSYYESFNLSHALITDRSSVLIEYIQTKKPILIYDIDMERGYYDSRIFDIFSNYVVGEEDMDLIKFMNLVKNNNDYKLNQRLNSLNSVLSNTDGSCGEKIHTNVLEYVLNNHI</sequence>
<dbReference type="PATRIC" id="fig|272563.8.peg.262"/>
<dbReference type="SUPFAM" id="SSF53756">
    <property type="entry name" value="UDP-Glycosyltransferase/glycogen phosphorylase"/>
    <property type="match status" value="1"/>
</dbReference>
<dbReference type="Proteomes" id="UP000001978">
    <property type="component" value="Chromosome"/>
</dbReference>
<dbReference type="OrthoDB" id="1662110at2"/>
<feature type="transmembrane region" description="Helical" evidence="1">
    <location>
        <begin position="218"/>
        <end position="239"/>
    </location>
</feature>
<dbReference type="EnsemblBacteria" id="CAJ67065">
    <property type="protein sequence ID" value="CAJ67065"/>
    <property type="gene ID" value="CD630_02440"/>
</dbReference>
<dbReference type="STRING" id="272563.CD630_02440"/>
<dbReference type="EMBL" id="AM180355">
    <property type="protein sequence ID" value="CAJ67065.1"/>
    <property type="molecule type" value="Genomic_DNA"/>
</dbReference>
<evidence type="ECO:0000256" key="1">
    <source>
        <dbReference type="SAM" id="Phobius"/>
    </source>
</evidence>
<proteinExistence type="predicted"/>
<dbReference type="Pfam" id="PF04464">
    <property type="entry name" value="Glyphos_transf"/>
    <property type="match status" value="1"/>
</dbReference>
<dbReference type="InterPro" id="IPR007554">
    <property type="entry name" value="Glycerophosphate_synth"/>
</dbReference>
<gene>
    <name evidence="2" type="ordered locus">CD630_02440</name>
</gene>
<keyword evidence="1" id="KW-0812">Transmembrane</keyword>